<evidence type="ECO:0000256" key="2">
    <source>
        <dbReference type="ARBA" id="ARBA00006035"/>
    </source>
</evidence>
<dbReference type="Pfam" id="PF18018">
    <property type="entry name" value="DNA_pol_D_N"/>
    <property type="match status" value="1"/>
</dbReference>
<dbReference type="EMBL" id="SRPR01000045">
    <property type="protein sequence ID" value="KAG5964046.1"/>
    <property type="molecule type" value="Genomic_DNA"/>
</dbReference>
<dbReference type="EMBL" id="SRPS01000290">
    <property type="protein sequence ID" value="KAG5960301.1"/>
    <property type="molecule type" value="Genomic_DNA"/>
</dbReference>
<gene>
    <name evidence="13" type="ORF">E4U56_004458</name>
    <name evidence="14" type="ORF">E4U57_005668</name>
</gene>
<organism evidence="13 16">
    <name type="scientific">Claviceps arundinis</name>
    <dbReference type="NCBI Taxonomy" id="1623583"/>
    <lineage>
        <taxon>Eukaryota</taxon>
        <taxon>Fungi</taxon>
        <taxon>Dikarya</taxon>
        <taxon>Ascomycota</taxon>
        <taxon>Pezizomycotina</taxon>
        <taxon>Sordariomycetes</taxon>
        <taxon>Hypocreomycetidae</taxon>
        <taxon>Hypocreales</taxon>
        <taxon>Clavicipitaceae</taxon>
        <taxon>Claviceps</taxon>
    </lineage>
</organism>
<evidence type="ECO:0000256" key="9">
    <source>
        <dbReference type="ARBA" id="ARBA00049244"/>
    </source>
</evidence>
<keyword evidence="15" id="KW-1185">Reference proteome</keyword>
<evidence type="ECO:0000256" key="7">
    <source>
        <dbReference type="ARBA" id="ARBA00022932"/>
    </source>
</evidence>
<dbReference type="Gene3D" id="2.40.50.430">
    <property type="match status" value="1"/>
</dbReference>
<evidence type="ECO:0000259" key="12">
    <source>
        <dbReference type="Pfam" id="PF18018"/>
    </source>
</evidence>
<dbReference type="InterPro" id="IPR041863">
    <property type="entry name" value="PolD2_C"/>
</dbReference>
<evidence type="ECO:0000256" key="8">
    <source>
        <dbReference type="ARBA" id="ARBA00023242"/>
    </source>
</evidence>
<feature type="domain" description="DNA polymerase alpha/delta/epsilon subunit B" evidence="11">
    <location>
        <begin position="238"/>
        <end position="478"/>
    </location>
</feature>
<comment type="caution">
    <text evidence="13">The sequence shown here is derived from an EMBL/GenBank/DDBJ whole genome shotgun (WGS) entry which is preliminary data.</text>
</comment>
<evidence type="ECO:0000313" key="15">
    <source>
        <dbReference type="Proteomes" id="UP000742024"/>
    </source>
</evidence>
<name>A0A9P7MNB7_9HYPO</name>
<dbReference type="CDD" id="cd07387">
    <property type="entry name" value="MPP_PolD2_C"/>
    <property type="match status" value="1"/>
</dbReference>
<dbReference type="FunFam" id="2.40.50.430:FF:000002">
    <property type="entry name" value="DNA polymerase delta subunit"/>
    <property type="match status" value="1"/>
</dbReference>
<dbReference type="Pfam" id="PF04042">
    <property type="entry name" value="DNA_pol_E_B"/>
    <property type="match status" value="1"/>
</dbReference>
<dbReference type="GO" id="GO:0003677">
    <property type="term" value="F:DNA binding"/>
    <property type="evidence" value="ECO:0007669"/>
    <property type="project" value="InterPro"/>
</dbReference>
<dbReference type="OrthoDB" id="3763at2759"/>
<keyword evidence="6" id="KW-0235">DNA replication</keyword>
<evidence type="ECO:0000256" key="6">
    <source>
        <dbReference type="ARBA" id="ARBA00022705"/>
    </source>
</evidence>
<evidence type="ECO:0000259" key="11">
    <source>
        <dbReference type="Pfam" id="PF04042"/>
    </source>
</evidence>
<dbReference type="FunFam" id="3.60.21.50:FF:000006">
    <property type="entry name" value="DNA polymerase delta subunit 2, putative"/>
    <property type="match status" value="1"/>
</dbReference>
<keyword evidence="5" id="KW-0548">Nucleotidyltransferase</keyword>
<dbReference type="Proteomes" id="UP000742024">
    <property type="component" value="Unassembled WGS sequence"/>
</dbReference>
<dbReference type="Proteomes" id="UP000784919">
    <property type="component" value="Unassembled WGS sequence"/>
</dbReference>
<dbReference type="InterPro" id="IPR007185">
    <property type="entry name" value="DNA_pol_a/d/e_bsu"/>
</dbReference>
<evidence type="ECO:0000256" key="5">
    <source>
        <dbReference type="ARBA" id="ARBA00022695"/>
    </source>
</evidence>
<dbReference type="GO" id="GO:0003887">
    <property type="term" value="F:DNA-directed DNA polymerase activity"/>
    <property type="evidence" value="ECO:0007669"/>
    <property type="project" value="UniProtKB-KW"/>
</dbReference>
<protein>
    <recommendedName>
        <fullName evidence="3">DNA-directed DNA polymerase</fullName>
        <ecNumber evidence="3">2.7.7.7</ecNumber>
    </recommendedName>
</protein>
<dbReference type="PANTHER" id="PTHR10416:SF0">
    <property type="entry name" value="DNA POLYMERASE DELTA SUBUNIT 2"/>
    <property type="match status" value="1"/>
</dbReference>
<reference evidence="13 15" key="1">
    <citation type="journal article" date="2020" name="bioRxiv">
        <title>Whole genome comparisons of ergot fungi reveals the divergence and evolution of species within the genus Claviceps are the result of varying mechanisms driving genome evolution and host range expansion.</title>
        <authorList>
            <person name="Wyka S.A."/>
            <person name="Mondo S.J."/>
            <person name="Liu M."/>
            <person name="Dettman J."/>
            <person name="Nalam V."/>
            <person name="Broders K.D."/>
        </authorList>
    </citation>
    <scope>NUCLEOTIDE SEQUENCE</scope>
    <source>
        <strain evidence="13">CCC 1102</strain>
        <strain evidence="14 15">LM583</strain>
    </source>
</reference>
<comment type="similarity">
    <text evidence="2">Belongs to the DNA polymerase delta/II small subunit family.</text>
</comment>
<feature type="region of interest" description="Disordered" evidence="10">
    <location>
        <begin position="191"/>
        <end position="234"/>
    </location>
</feature>
<sequence>MVTLDEVSGLIPKTPADADRPALERVDHVYTSLHTFKLDKQRSYKQQYGDMYFLRLAKIKPAVEEVATASWEGTVIGGEQVKRVDRVLDVRQGDLCWVAGTVYMHMPLKPNILEDVSKDKWISAPISTQQAYFSPDGADQVMLEDDSGRIRLIGDLLETIPLVTGCIMAVMGTENSSGEFEVIDIKLPDLPPQPERWTLSKPSSTKDDDKSTSKGKKAAVQDEDSDTDMTDRPPSKKVAIVSGLAFSTTNASHALELALLQEYLLGEALCPADQEQAASITRLIIAGNSISAAAAAEPKHEDATAKKANKKYGYDASAYNALPSHLFDEFISQLLPSIPITLLPGAQDPANTSYPQQPIHMAMFPQSRPYGPDPAAVAAAGTTTELQQPGWLDAVTNPWEAEIEGWRFLGTGGQNVDDVFKYLDSEDRLGMMEAMCRWRCCAPTAPDTLWSYPFQEDDPFVLKACPHVYFVGCQPRFSTKVISGPEGQAVRLITVPSFEETKQLLLVDTETLEAEVVGFSIAMGEKEDDG</sequence>
<proteinExistence type="inferred from homology"/>
<evidence type="ECO:0000313" key="16">
    <source>
        <dbReference type="Proteomes" id="UP000784919"/>
    </source>
</evidence>
<keyword evidence="8" id="KW-0539">Nucleus</keyword>
<feature type="domain" description="DNA polymerase delta subunit OB-fold" evidence="12">
    <location>
        <begin position="47"/>
        <end position="185"/>
    </location>
</feature>
<dbReference type="EC" id="2.7.7.7" evidence="3"/>
<dbReference type="PANTHER" id="PTHR10416">
    <property type="entry name" value="DNA POLYMERASE DELTA SUBUNIT 2"/>
    <property type="match status" value="1"/>
</dbReference>
<dbReference type="GO" id="GO:0006273">
    <property type="term" value="P:lagging strand elongation"/>
    <property type="evidence" value="ECO:0007669"/>
    <property type="project" value="UniProtKB-ARBA"/>
</dbReference>
<evidence type="ECO:0000256" key="1">
    <source>
        <dbReference type="ARBA" id="ARBA00004123"/>
    </source>
</evidence>
<evidence type="ECO:0000256" key="10">
    <source>
        <dbReference type="SAM" id="MobiDB-lite"/>
    </source>
</evidence>
<dbReference type="Gene3D" id="3.60.21.50">
    <property type="match status" value="1"/>
</dbReference>
<dbReference type="InterPro" id="IPR024826">
    <property type="entry name" value="DNA_pol_delta/II_ssu"/>
</dbReference>
<evidence type="ECO:0000313" key="13">
    <source>
        <dbReference type="EMBL" id="KAG5960301.1"/>
    </source>
</evidence>
<comment type="subcellular location">
    <subcellularLocation>
        <location evidence="1">Nucleus</location>
    </subcellularLocation>
</comment>
<accession>A0A9P7MNB7</accession>
<keyword evidence="4" id="KW-0808">Transferase</keyword>
<comment type="catalytic activity">
    <reaction evidence="9">
        <text>DNA(n) + a 2'-deoxyribonucleoside 5'-triphosphate = DNA(n+1) + diphosphate</text>
        <dbReference type="Rhea" id="RHEA:22508"/>
        <dbReference type="Rhea" id="RHEA-COMP:17339"/>
        <dbReference type="Rhea" id="RHEA-COMP:17340"/>
        <dbReference type="ChEBI" id="CHEBI:33019"/>
        <dbReference type="ChEBI" id="CHEBI:61560"/>
        <dbReference type="ChEBI" id="CHEBI:173112"/>
        <dbReference type="EC" id="2.7.7.7"/>
    </reaction>
</comment>
<evidence type="ECO:0000256" key="3">
    <source>
        <dbReference type="ARBA" id="ARBA00012417"/>
    </source>
</evidence>
<keyword evidence="7" id="KW-0239">DNA-directed DNA polymerase</keyword>
<dbReference type="AlphaFoldDB" id="A0A9P7MNB7"/>
<dbReference type="InterPro" id="IPR040663">
    <property type="entry name" value="DNA_pol_D_N"/>
</dbReference>
<dbReference type="GO" id="GO:0006281">
    <property type="term" value="P:DNA repair"/>
    <property type="evidence" value="ECO:0007669"/>
    <property type="project" value="UniProtKB-ARBA"/>
</dbReference>
<evidence type="ECO:0000313" key="14">
    <source>
        <dbReference type="EMBL" id="KAG5964046.1"/>
    </source>
</evidence>
<evidence type="ECO:0000256" key="4">
    <source>
        <dbReference type="ARBA" id="ARBA00022679"/>
    </source>
</evidence>
<dbReference type="GO" id="GO:0043625">
    <property type="term" value="C:delta DNA polymerase complex"/>
    <property type="evidence" value="ECO:0007669"/>
    <property type="project" value="TreeGrafter"/>
</dbReference>